<evidence type="ECO:0000313" key="3">
    <source>
        <dbReference type="Proteomes" id="UP000740883"/>
    </source>
</evidence>
<dbReference type="AlphaFoldDB" id="A0A9P6GY65"/>
<dbReference type="EMBL" id="SBJO01000842">
    <property type="protein sequence ID" value="KAF9754385.1"/>
    <property type="molecule type" value="Genomic_DNA"/>
</dbReference>
<dbReference type="GO" id="GO:0003676">
    <property type="term" value="F:nucleic acid binding"/>
    <property type="evidence" value="ECO:0007669"/>
    <property type="project" value="InterPro"/>
</dbReference>
<dbReference type="GO" id="GO:0005634">
    <property type="term" value="C:nucleus"/>
    <property type="evidence" value="ECO:0007669"/>
    <property type="project" value="UniProtKB-ARBA"/>
</dbReference>
<name>A0A9P6GY65_9MICR</name>
<dbReference type="Gene3D" id="3.30.420.10">
    <property type="entry name" value="Ribonuclease H-like superfamily/Ribonuclease H"/>
    <property type="match status" value="1"/>
</dbReference>
<gene>
    <name evidence="2" type="primary">Tf2-6_3</name>
    <name evidence="2" type="ORF">NGRA_3331</name>
</gene>
<dbReference type="InterPro" id="IPR036397">
    <property type="entry name" value="RNaseH_sf"/>
</dbReference>
<dbReference type="InterPro" id="IPR012337">
    <property type="entry name" value="RNaseH-like_sf"/>
</dbReference>
<dbReference type="Proteomes" id="UP000740883">
    <property type="component" value="Unassembled WGS sequence"/>
</dbReference>
<evidence type="ECO:0000313" key="2">
    <source>
        <dbReference type="EMBL" id="KAF9754385.1"/>
    </source>
</evidence>
<dbReference type="PANTHER" id="PTHR37984">
    <property type="entry name" value="PROTEIN CBG26694"/>
    <property type="match status" value="1"/>
</dbReference>
<reference evidence="2 3" key="1">
    <citation type="journal article" date="2020" name="Genome Biol. Evol.">
        <title>Comparative genomics of strictly vertically transmitted, feminizing microsporidia endosymbionts of amphipod crustaceans.</title>
        <authorList>
            <person name="Cormier A."/>
            <person name="Chebbi M.A."/>
            <person name="Giraud I."/>
            <person name="Wattier R."/>
            <person name="Teixeira M."/>
            <person name="Gilbert C."/>
            <person name="Rigaud T."/>
            <person name="Cordaux R."/>
        </authorList>
    </citation>
    <scope>NUCLEOTIDE SEQUENCE [LARGE SCALE GENOMIC DNA]</scope>
    <source>
        <strain evidence="2 3">Ou3-Ou53</strain>
    </source>
</reference>
<dbReference type="InterPro" id="IPR050951">
    <property type="entry name" value="Retrovirus_Pol_polyprotein"/>
</dbReference>
<dbReference type="OrthoDB" id="2186513at2759"/>
<dbReference type="InterPro" id="IPR001584">
    <property type="entry name" value="Integrase_cat-core"/>
</dbReference>
<comment type="caution">
    <text evidence="2">The sequence shown here is derived from an EMBL/GenBank/DDBJ whole genome shotgun (WGS) entry which is preliminary data.</text>
</comment>
<sequence>MDELCSRFKITVKHSRPRHPQSQGQVERLNQTITRYLQKFVFEEEKHLSIDESLKVWKKHLAQVVYDYNLATHSATKKTPFRLFLQIPGFNTVLTPDNVKSDVDVAEPNTEVVTRESSILPQCLKRMDKHASVHNSKYDFTAIVSKSFDNNSETTKLKLSSFFSKEVKITEILSKDIVKIENGEEIEVISMSRIKKN</sequence>
<proteinExistence type="predicted"/>
<keyword evidence="3" id="KW-1185">Reference proteome</keyword>
<dbReference type="PROSITE" id="PS50994">
    <property type="entry name" value="INTEGRASE"/>
    <property type="match status" value="1"/>
</dbReference>
<organism evidence="2 3">
    <name type="scientific">Nosema granulosis</name>
    <dbReference type="NCBI Taxonomy" id="83296"/>
    <lineage>
        <taxon>Eukaryota</taxon>
        <taxon>Fungi</taxon>
        <taxon>Fungi incertae sedis</taxon>
        <taxon>Microsporidia</taxon>
        <taxon>Nosematidae</taxon>
        <taxon>Nosema</taxon>
    </lineage>
</organism>
<feature type="domain" description="Integrase catalytic" evidence="1">
    <location>
        <begin position="1"/>
        <end position="88"/>
    </location>
</feature>
<dbReference type="GO" id="GO:0015074">
    <property type="term" value="P:DNA integration"/>
    <property type="evidence" value="ECO:0007669"/>
    <property type="project" value="InterPro"/>
</dbReference>
<protein>
    <submittedName>
        <fullName evidence="2">Transposon Tf2-6 polyprotein</fullName>
    </submittedName>
</protein>
<evidence type="ECO:0000259" key="1">
    <source>
        <dbReference type="PROSITE" id="PS50994"/>
    </source>
</evidence>
<dbReference type="SUPFAM" id="SSF53098">
    <property type="entry name" value="Ribonuclease H-like"/>
    <property type="match status" value="1"/>
</dbReference>
<dbReference type="PANTHER" id="PTHR37984:SF5">
    <property type="entry name" value="PROTEIN NYNRIN-LIKE"/>
    <property type="match status" value="1"/>
</dbReference>
<accession>A0A9P6GY65</accession>